<feature type="compositionally biased region" description="Acidic residues" evidence="1">
    <location>
        <begin position="61"/>
        <end position="72"/>
    </location>
</feature>
<dbReference type="Proteomes" id="UP000224974">
    <property type="component" value="Unassembled WGS sequence"/>
</dbReference>
<gene>
    <name evidence="2" type="ORF">CRN84_12520</name>
    <name evidence="3" type="ORF">NCTC12282_03569</name>
</gene>
<evidence type="ECO:0008006" key="6">
    <source>
        <dbReference type="Google" id="ProtNLM"/>
    </source>
</evidence>
<sequence>MKIHHTIFTLALVSLMLSGCQWRGAESEPQPDATQQTATESAANETDPPHKAQSDSVDAGQADDAEEIGEDNDEEYAEDYVEEFAEQFQASANPFTEEDASWTAHVIEEIKKKTERLLLPMPDSEEPVILRYRDIVVYGQGNKRVICGHFRPENAKLDNGKDFPFMIDTTMALNISARENKSAVFERKWQLSCTLKDGRSAPLNEQRTGLLWEK</sequence>
<dbReference type="EMBL" id="CAADJA010000002">
    <property type="protein sequence ID" value="VFS49109.1"/>
    <property type="molecule type" value="Genomic_DNA"/>
</dbReference>
<reference evidence="2" key="2">
    <citation type="submission" date="2017-09" db="EMBL/GenBank/DDBJ databases">
        <title>FDA dAtabase for Regulatory Grade micrObial Sequences (FDA-ARGOS): Supporting development and validation of Infectious Disease Dx tests.</title>
        <authorList>
            <person name="Minogue T."/>
            <person name="Wolcott M."/>
            <person name="Wasieloski L."/>
            <person name="Aguilar W."/>
            <person name="Moore D."/>
            <person name="Tallon L.J."/>
            <person name="Sadzewicz L."/>
            <person name="Ott S."/>
            <person name="Zhao X."/>
            <person name="Nagaraj S."/>
            <person name="Vavikolanu K."/>
            <person name="Aluvathingal J."/>
            <person name="Nadendla S."/>
            <person name="Sichtig H."/>
        </authorList>
    </citation>
    <scope>NUCLEOTIDE SEQUENCE</scope>
    <source>
        <strain evidence="2">FDAARGOS_387</strain>
    </source>
</reference>
<evidence type="ECO:0000313" key="5">
    <source>
        <dbReference type="Proteomes" id="UP000373449"/>
    </source>
</evidence>
<evidence type="ECO:0000256" key="1">
    <source>
        <dbReference type="SAM" id="MobiDB-lite"/>
    </source>
</evidence>
<proteinExistence type="predicted"/>
<evidence type="ECO:0000313" key="3">
    <source>
        <dbReference type="EMBL" id="VFS49109.1"/>
    </source>
</evidence>
<dbReference type="PROSITE" id="PS51257">
    <property type="entry name" value="PROKAR_LIPOPROTEIN"/>
    <property type="match status" value="1"/>
</dbReference>
<evidence type="ECO:0000313" key="2">
    <source>
        <dbReference type="EMBL" id="PHI30107.1"/>
    </source>
</evidence>
<accession>A0A2C6DLL7</accession>
<protein>
    <recommendedName>
        <fullName evidence="6">Lipoprotein</fullName>
    </recommendedName>
</protein>
<keyword evidence="4" id="KW-1185">Reference proteome</keyword>
<evidence type="ECO:0000313" key="4">
    <source>
        <dbReference type="Proteomes" id="UP000224974"/>
    </source>
</evidence>
<feature type="compositionally biased region" description="Polar residues" evidence="1">
    <location>
        <begin position="32"/>
        <end position="44"/>
    </location>
</feature>
<feature type="region of interest" description="Disordered" evidence="1">
    <location>
        <begin position="24"/>
        <end position="72"/>
    </location>
</feature>
<dbReference type="STRING" id="1111728.GCA_000427805_03414"/>
<reference evidence="4" key="1">
    <citation type="submission" date="2017-09" db="EMBL/GenBank/DDBJ databases">
        <title>FDA dAtabase for Regulatory Grade micrObial Sequences (FDA-ARGOS): Supporting development and validation of Infectious Disease Dx tests.</title>
        <authorList>
            <person name="Minogue T."/>
            <person name="Wolcott M."/>
            <person name="Wasieloski L."/>
            <person name="Aguilar W."/>
            <person name="Moore D."/>
            <person name="Tallon L."/>
            <person name="Sadzewicz L."/>
            <person name="Ott S."/>
            <person name="Zhao X."/>
            <person name="Nagaraj S."/>
            <person name="Vavikolanu K."/>
            <person name="Aluvathingal J."/>
            <person name="Nadendla S."/>
            <person name="Sichtig H."/>
        </authorList>
    </citation>
    <scope>NUCLEOTIDE SEQUENCE [LARGE SCALE GENOMIC DNA]</scope>
    <source>
        <strain evidence="4">FDAARGOS_387</strain>
    </source>
</reference>
<dbReference type="Proteomes" id="UP000373449">
    <property type="component" value="Unassembled WGS sequence"/>
</dbReference>
<dbReference type="OrthoDB" id="9963336at2"/>
<dbReference type="RefSeq" id="WP_029095514.1">
    <property type="nucleotide sequence ID" value="NZ_BRLG01000008.1"/>
</dbReference>
<name>A0A2C6DLL7_9GAMM</name>
<reference evidence="3 5" key="3">
    <citation type="submission" date="2019-03" db="EMBL/GenBank/DDBJ databases">
        <authorList>
            <consortium name="Pathogen Informatics"/>
        </authorList>
    </citation>
    <scope>NUCLEOTIDE SEQUENCE [LARGE SCALE GENOMIC DNA]</scope>
    <source>
        <strain evidence="3 5">NCTC12282</strain>
    </source>
</reference>
<dbReference type="AlphaFoldDB" id="A0A2C6DLL7"/>
<dbReference type="EMBL" id="PDDX01000001">
    <property type="protein sequence ID" value="PHI30107.1"/>
    <property type="molecule type" value="Genomic_DNA"/>
</dbReference>
<organism evidence="2 4">
    <name type="scientific">Budvicia aquatica</name>
    <dbReference type="NCBI Taxonomy" id="82979"/>
    <lineage>
        <taxon>Bacteria</taxon>
        <taxon>Pseudomonadati</taxon>
        <taxon>Pseudomonadota</taxon>
        <taxon>Gammaproteobacteria</taxon>
        <taxon>Enterobacterales</taxon>
        <taxon>Budviciaceae</taxon>
        <taxon>Budvicia</taxon>
    </lineage>
</organism>